<keyword evidence="2" id="KW-1133">Transmembrane helix</keyword>
<organism evidence="3 4">
    <name type="scientific">Fervidobacterium thailandense</name>
    <dbReference type="NCBI Taxonomy" id="1008305"/>
    <lineage>
        <taxon>Bacteria</taxon>
        <taxon>Thermotogati</taxon>
        <taxon>Thermotogota</taxon>
        <taxon>Thermotogae</taxon>
        <taxon>Thermotogales</taxon>
        <taxon>Fervidobacteriaceae</taxon>
        <taxon>Fervidobacterium</taxon>
    </lineage>
</organism>
<feature type="coiled-coil region" evidence="1">
    <location>
        <begin position="112"/>
        <end position="139"/>
    </location>
</feature>
<accession>A0A1E3G480</accession>
<dbReference type="EMBL" id="LWAF01000002">
    <property type="protein sequence ID" value="ODN31091.1"/>
    <property type="molecule type" value="Genomic_DNA"/>
</dbReference>
<dbReference type="RefSeq" id="WP_069292515.1">
    <property type="nucleotide sequence ID" value="NZ_CP140110.1"/>
</dbReference>
<keyword evidence="4" id="KW-1185">Reference proteome</keyword>
<sequence length="358" mass="39702">MRKLGILLAVLLFGIFVYAQEVDVEGILNRLELLEEYANMIYETVGTKVGYEELEGLISDLDARISELEVSILNIQSTLETGLPAIRDMLYELSANIAAVEEKSAMYTDVRVDSLKEELDRLAEELASLQTLLEDVKVTLDIHDGDILKIYETLGSLSEELAGLQESVTALVSVTEDVESMKLKLDMHDQDIVNIYDNLAMKANLESVENLEASVTALEEAVNGLSEILTGLAAQIGDTDYLLRKQIENLGKNLESGLADKASKEEVEVLRNRLELLEDYASMIYDLANSKLSISDFEIFREEVEKTFSELRKTTTEKDQALEARIKATNELAEQAKSLAITGIVLGIAGIIISLFIK</sequence>
<evidence type="ECO:0000313" key="4">
    <source>
        <dbReference type="Proteomes" id="UP000094570"/>
    </source>
</evidence>
<dbReference type="Proteomes" id="UP000094570">
    <property type="component" value="Unassembled WGS sequence"/>
</dbReference>
<evidence type="ECO:0000256" key="1">
    <source>
        <dbReference type="SAM" id="Coils"/>
    </source>
</evidence>
<protein>
    <submittedName>
        <fullName evidence="3">Uncharacterized protein</fullName>
    </submittedName>
</protein>
<feature type="coiled-coil region" evidence="1">
    <location>
        <begin position="201"/>
        <end position="228"/>
    </location>
</feature>
<dbReference type="STRING" id="1008305.A4H02_02130"/>
<keyword evidence="2" id="KW-0812">Transmembrane</keyword>
<name>A0A1E3G480_9BACT</name>
<keyword evidence="1" id="KW-0175">Coiled coil</keyword>
<evidence type="ECO:0000256" key="2">
    <source>
        <dbReference type="SAM" id="Phobius"/>
    </source>
</evidence>
<keyword evidence="2" id="KW-0472">Membrane</keyword>
<reference evidence="4" key="1">
    <citation type="submission" date="2016-04" db="EMBL/GenBank/DDBJ databases">
        <title>The genome sequence project of a novel Fervidobacterium isolate from a hot spring in Thailand.</title>
        <authorList>
            <person name="Gonzalez J.M."/>
            <person name="Cuecas A."/>
            <person name="Kanoksilapatham W."/>
        </authorList>
    </citation>
    <scope>NUCLEOTIDE SEQUENCE [LARGE SCALE GENOMIC DNA]</scope>
    <source>
        <strain evidence="4">FC2004</strain>
    </source>
</reference>
<gene>
    <name evidence="3" type="ORF">A4H02_02130</name>
</gene>
<dbReference type="OrthoDB" id="42805at2"/>
<evidence type="ECO:0000313" key="3">
    <source>
        <dbReference type="EMBL" id="ODN31091.1"/>
    </source>
</evidence>
<dbReference type="Gene3D" id="1.10.287.1490">
    <property type="match status" value="1"/>
</dbReference>
<dbReference type="AlphaFoldDB" id="A0A1E3G480"/>
<proteinExistence type="predicted"/>
<feature type="transmembrane region" description="Helical" evidence="2">
    <location>
        <begin position="339"/>
        <end position="357"/>
    </location>
</feature>
<comment type="caution">
    <text evidence="3">The sequence shown here is derived from an EMBL/GenBank/DDBJ whole genome shotgun (WGS) entry which is preliminary data.</text>
</comment>